<comment type="caution">
    <text evidence="4">The sequence shown here is derived from an EMBL/GenBank/DDBJ whole genome shotgun (WGS) entry which is preliminary data.</text>
</comment>
<evidence type="ECO:0000256" key="1">
    <source>
        <dbReference type="ARBA" id="ARBA00023286"/>
    </source>
</evidence>
<evidence type="ECO:0000313" key="5">
    <source>
        <dbReference type="Proteomes" id="UP001233999"/>
    </source>
</evidence>
<dbReference type="SUPFAM" id="SSF51206">
    <property type="entry name" value="cAMP-binding domain-like"/>
    <property type="match status" value="1"/>
</dbReference>
<accession>A0AAD8AIU2</accession>
<organism evidence="4 5">
    <name type="scientific">Diploptera punctata</name>
    <name type="common">Pacific beetle cockroach</name>
    <dbReference type="NCBI Taxonomy" id="6984"/>
    <lineage>
        <taxon>Eukaryota</taxon>
        <taxon>Metazoa</taxon>
        <taxon>Ecdysozoa</taxon>
        <taxon>Arthropoda</taxon>
        <taxon>Hexapoda</taxon>
        <taxon>Insecta</taxon>
        <taxon>Pterygota</taxon>
        <taxon>Neoptera</taxon>
        <taxon>Polyneoptera</taxon>
        <taxon>Dictyoptera</taxon>
        <taxon>Blattodea</taxon>
        <taxon>Blaberoidea</taxon>
        <taxon>Blaberidae</taxon>
        <taxon>Diplopterinae</taxon>
        <taxon>Diploptera</taxon>
    </lineage>
</organism>
<evidence type="ECO:0000259" key="3">
    <source>
        <dbReference type="PROSITE" id="PS50042"/>
    </source>
</evidence>
<feature type="domain" description="Cyclic nucleotide-binding" evidence="3">
    <location>
        <begin position="102"/>
        <end position="154"/>
    </location>
</feature>
<evidence type="ECO:0000256" key="2">
    <source>
        <dbReference type="SAM" id="Phobius"/>
    </source>
</evidence>
<keyword evidence="1" id="KW-0407">Ion channel</keyword>
<dbReference type="InterPro" id="IPR000595">
    <property type="entry name" value="cNMP-bd_dom"/>
</dbReference>
<dbReference type="InterPro" id="IPR050866">
    <property type="entry name" value="CNG_cation_channel"/>
</dbReference>
<dbReference type="InterPro" id="IPR014710">
    <property type="entry name" value="RmlC-like_jellyroll"/>
</dbReference>
<dbReference type="InterPro" id="IPR018490">
    <property type="entry name" value="cNMP-bd_dom_sf"/>
</dbReference>
<dbReference type="Proteomes" id="UP001233999">
    <property type="component" value="Unassembled WGS sequence"/>
</dbReference>
<reference evidence="4" key="1">
    <citation type="journal article" date="2023" name="IScience">
        <title>Live-bearing cockroach genome reveals convergent evolutionary mechanisms linked to viviparity in insects and beyond.</title>
        <authorList>
            <person name="Fouks B."/>
            <person name="Harrison M.C."/>
            <person name="Mikhailova A.A."/>
            <person name="Marchal E."/>
            <person name="English S."/>
            <person name="Carruthers M."/>
            <person name="Jennings E.C."/>
            <person name="Chiamaka E.L."/>
            <person name="Frigard R.A."/>
            <person name="Pippel M."/>
            <person name="Attardo G.M."/>
            <person name="Benoit J.B."/>
            <person name="Bornberg-Bauer E."/>
            <person name="Tobe S.S."/>
        </authorList>
    </citation>
    <scope>NUCLEOTIDE SEQUENCE</scope>
    <source>
        <strain evidence="4">Stay&amp;Tobe</strain>
    </source>
</reference>
<gene>
    <name evidence="4" type="ORF">L9F63_009879</name>
</gene>
<dbReference type="GO" id="GO:0044877">
    <property type="term" value="F:protein-containing complex binding"/>
    <property type="evidence" value="ECO:0007669"/>
    <property type="project" value="TreeGrafter"/>
</dbReference>
<dbReference type="EMBL" id="JASPKZ010000467">
    <property type="protein sequence ID" value="KAJ9599839.1"/>
    <property type="molecule type" value="Genomic_DNA"/>
</dbReference>
<dbReference type="AlphaFoldDB" id="A0AAD8AIU2"/>
<proteinExistence type="predicted"/>
<keyword evidence="2" id="KW-0472">Membrane</keyword>
<feature type="transmembrane region" description="Helical" evidence="2">
    <location>
        <begin position="6"/>
        <end position="24"/>
    </location>
</feature>
<dbReference type="Gene3D" id="2.60.120.10">
    <property type="entry name" value="Jelly Rolls"/>
    <property type="match status" value="1"/>
</dbReference>
<protein>
    <recommendedName>
        <fullName evidence="3">Cyclic nucleotide-binding domain-containing protein</fullName>
    </recommendedName>
</protein>
<sequence length="154" mass="18672">MFSSIIAYFLVKGYILGYLTSTLIHKRHNTYKYTQYTERAKNYMKFHQIDEQLQQKLFIFYEEMAQRKDDFEEIDFFEILPLSFVKEIKIDMHWAVFKHTHLFRNMDMAFLQTLALEMRSNFYLPGEILYRCNGYKRKMVYVVSGIIEVSIVEP</sequence>
<reference evidence="4" key="2">
    <citation type="submission" date="2023-05" db="EMBL/GenBank/DDBJ databases">
        <authorList>
            <person name="Fouks B."/>
        </authorList>
    </citation>
    <scope>NUCLEOTIDE SEQUENCE</scope>
    <source>
        <strain evidence="4">Stay&amp;Tobe</strain>
        <tissue evidence="4">Testes</tissue>
    </source>
</reference>
<keyword evidence="1" id="KW-1071">Ligand-gated ion channel</keyword>
<name>A0AAD8AIU2_DIPPU</name>
<keyword evidence="2" id="KW-0812">Transmembrane</keyword>
<dbReference type="PROSITE" id="PS50042">
    <property type="entry name" value="CNMP_BINDING_3"/>
    <property type="match status" value="1"/>
</dbReference>
<keyword evidence="5" id="KW-1185">Reference proteome</keyword>
<dbReference type="PANTHER" id="PTHR45638">
    <property type="entry name" value="CYCLIC NUCLEOTIDE-GATED CATION CHANNEL SUBUNIT A"/>
    <property type="match status" value="1"/>
</dbReference>
<keyword evidence="1" id="KW-0406">Ion transport</keyword>
<evidence type="ECO:0000313" key="4">
    <source>
        <dbReference type="EMBL" id="KAJ9599839.1"/>
    </source>
</evidence>
<dbReference type="PANTHER" id="PTHR45638:SF11">
    <property type="entry name" value="CYCLIC NUCLEOTIDE-GATED CATION CHANNEL SUBUNIT A"/>
    <property type="match status" value="1"/>
</dbReference>
<keyword evidence="1" id="KW-0813">Transport</keyword>
<dbReference type="GO" id="GO:0005221">
    <property type="term" value="F:intracellularly cyclic nucleotide-activated monoatomic cation channel activity"/>
    <property type="evidence" value="ECO:0007669"/>
    <property type="project" value="InterPro"/>
</dbReference>
<dbReference type="Gene3D" id="1.10.287.630">
    <property type="entry name" value="Helix hairpin bin"/>
    <property type="match status" value="1"/>
</dbReference>
<keyword evidence="2" id="KW-1133">Transmembrane helix</keyword>